<dbReference type="Gene3D" id="1.20.5.2700">
    <property type="match status" value="1"/>
</dbReference>
<dbReference type="RefSeq" id="WP_085785046.1">
    <property type="nucleotide sequence ID" value="NZ_CP008743.1"/>
</dbReference>
<feature type="transmembrane region" description="Helical" evidence="15">
    <location>
        <begin position="210"/>
        <end position="233"/>
    </location>
</feature>
<proteinExistence type="predicted"/>
<feature type="transmembrane region" description="Helical" evidence="15">
    <location>
        <begin position="114"/>
        <end position="131"/>
    </location>
</feature>
<dbReference type="InterPro" id="IPR001750">
    <property type="entry name" value="ND/Mrp_TM"/>
</dbReference>
<dbReference type="PRINTS" id="PR01434">
    <property type="entry name" value="NADHDHGNASE5"/>
</dbReference>
<dbReference type="EMBL" id="CP008743">
    <property type="protein sequence ID" value="ARN84244.1"/>
    <property type="molecule type" value="Genomic_DNA"/>
</dbReference>
<evidence type="ECO:0000256" key="3">
    <source>
        <dbReference type="ARBA" id="ARBA00021096"/>
    </source>
</evidence>
<sequence>MIQILTVFLPLLSFILVGTLGQHLSKKAMNILSCGLLGLSALCGSLTYVEVVLQGKSQVINLFSWIAVGKLTANWSIVLNPLTATMVGMVTLISFLIHVYSVGYMEHDKTPARFMAYLGLFTFMMLILVVAQDLIQLFFGWEGVGLASYLLIGYWYERPSANNAAIKAFVVNRVGDLGLILGIGCIFYLFQTVNIDKLLTMAQFQPKPFFNFYDLSIPAYEVVALLLFFGAMGKSAQLGLHTWLPDAMEGPTPVSALIHAATMVTAGVFLLARLSPLYELAPFARSVVVVIGASTALFAGTVALTQNDIKRVIAYSTCSQLGYMFFAAGLSAYNAAIFHLVTHAFFKALLFLGAGAVIHAMSDEQNMQRMGGLAKYIPVTFSMMIIGSLALGGTPFFSGYFSKEAILEAALHTEGLIGNFAYTMGLVAAFLTALYSWRLIFLTFTGKSRADEKVQSHVHEPSLIMLTPLLFLSVGAVFVGFIANSAFLSKEYWMQSIVVNLTHEESSSIIQQLPILVSFLGIGVSFLLYVRLTRLPQLLAQKLSGLYTFLYNKWYFDELYNWIFVSPVKKIGLIFWRRGDEITIDGYGPDGAADMVGRIAHRLRYMQTGFVYHYAFGMVIGVVGILWWCLK</sequence>
<evidence type="ECO:0000256" key="8">
    <source>
        <dbReference type="ARBA" id="ARBA00022982"/>
    </source>
</evidence>
<dbReference type="InterPro" id="IPR003945">
    <property type="entry name" value="NU5C-like"/>
</dbReference>
<evidence type="ECO:0000256" key="2">
    <source>
        <dbReference type="ARBA" id="ARBA00012944"/>
    </source>
</evidence>
<feature type="transmembrane region" description="Helical" evidence="15">
    <location>
        <begin position="168"/>
        <end position="190"/>
    </location>
</feature>
<dbReference type="GO" id="GO:0016020">
    <property type="term" value="C:membrane"/>
    <property type="evidence" value="ECO:0007669"/>
    <property type="project" value="UniProtKB-SubCell"/>
</dbReference>
<evidence type="ECO:0000256" key="5">
    <source>
        <dbReference type="ARBA" id="ARBA00022660"/>
    </source>
</evidence>
<keyword evidence="5" id="KW-0679">Respiratory chain</keyword>
<reference evidence="19 20" key="1">
    <citation type="submission" date="2014-06" db="EMBL/GenBank/DDBJ databases">
        <title>The genome of the endonuclear symbiont Nucleicultrix amoebiphila.</title>
        <authorList>
            <person name="Schulz F."/>
            <person name="Horn M."/>
        </authorList>
    </citation>
    <scope>NUCLEOTIDE SEQUENCE [LARGE SCALE GENOMIC DNA]</scope>
    <source>
        <strain evidence="19 20">FS5</strain>
    </source>
</reference>
<accession>A0A1W6N2Z1</accession>
<protein>
    <recommendedName>
        <fullName evidence="3">NADH-ubiquinone oxidoreductase chain 5</fullName>
        <ecNumber evidence="2">7.1.1.2</ecNumber>
    </recommendedName>
</protein>
<evidence type="ECO:0000256" key="12">
    <source>
        <dbReference type="ARBA" id="ARBA00023136"/>
    </source>
</evidence>
<feature type="transmembrane region" description="Helical" evidence="15">
    <location>
        <begin position="31"/>
        <end position="53"/>
    </location>
</feature>
<feature type="domain" description="NADH-Ubiquinone oxidoreductase (complex I) chain 5 N-terminal" evidence="17">
    <location>
        <begin position="65"/>
        <end position="115"/>
    </location>
</feature>
<dbReference type="Proteomes" id="UP000237351">
    <property type="component" value="Chromosome"/>
</dbReference>
<keyword evidence="8" id="KW-0249">Electron transport</keyword>
<evidence type="ECO:0000256" key="14">
    <source>
        <dbReference type="RuleBase" id="RU000320"/>
    </source>
</evidence>
<dbReference type="InterPro" id="IPR001516">
    <property type="entry name" value="Proton_antipo_N"/>
</dbReference>
<keyword evidence="10" id="KW-0520">NAD</keyword>
<feature type="transmembrane region" description="Helical" evidence="15">
    <location>
        <begin position="336"/>
        <end position="358"/>
    </location>
</feature>
<dbReference type="GO" id="GO:0008137">
    <property type="term" value="F:NADH dehydrogenase (ubiquinone) activity"/>
    <property type="evidence" value="ECO:0007669"/>
    <property type="project" value="UniProtKB-EC"/>
</dbReference>
<feature type="transmembrane region" description="Helical" evidence="15">
    <location>
        <begin position="284"/>
        <end position="305"/>
    </location>
</feature>
<feature type="transmembrane region" description="Helical" evidence="15">
    <location>
        <begin position="137"/>
        <end position="156"/>
    </location>
</feature>
<dbReference type="AlphaFoldDB" id="A0A1W6N2Z1"/>
<evidence type="ECO:0000256" key="7">
    <source>
        <dbReference type="ARBA" id="ARBA00022967"/>
    </source>
</evidence>
<feature type="transmembrane region" description="Helical" evidence="15">
    <location>
        <begin position="84"/>
        <end position="102"/>
    </location>
</feature>
<evidence type="ECO:0000256" key="9">
    <source>
        <dbReference type="ARBA" id="ARBA00022989"/>
    </source>
</evidence>
<comment type="catalytic activity">
    <reaction evidence="13">
        <text>a ubiquinone + NADH + 5 H(+)(in) = a ubiquinol + NAD(+) + 4 H(+)(out)</text>
        <dbReference type="Rhea" id="RHEA:29091"/>
        <dbReference type="Rhea" id="RHEA-COMP:9565"/>
        <dbReference type="Rhea" id="RHEA-COMP:9566"/>
        <dbReference type="ChEBI" id="CHEBI:15378"/>
        <dbReference type="ChEBI" id="CHEBI:16389"/>
        <dbReference type="ChEBI" id="CHEBI:17976"/>
        <dbReference type="ChEBI" id="CHEBI:57540"/>
        <dbReference type="ChEBI" id="CHEBI:57945"/>
        <dbReference type="EC" id="7.1.1.2"/>
    </reaction>
</comment>
<dbReference type="KEGG" id="naf:GQ61_01585"/>
<evidence type="ECO:0000256" key="11">
    <source>
        <dbReference type="ARBA" id="ARBA00023075"/>
    </source>
</evidence>
<feature type="transmembrane region" description="Helical" evidence="15">
    <location>
        <begin position="254"/>
        <end position="272"/>
    </location>
</feature>
<evidence type="ECO:0000313" key="20">
    <source>
        <dbReference type="Proteomes" id="UP000237351"/>
    </source>
</evidence>
<keyword evidence="9 15" id="KW-1133">Transmembrane helix</keyword>
<feature type="transmembrane region" description="Helical" evidence="15">
    <location>
        <begin position="420"/>
        <end position="442"/>
    </location>
</feature>
<name>A0A1W6N2Z1_9PROT</name>
<dbReference type="Pfam" id="PF00662">
    <property type="entry name" value="Proton_antipo_N"/>
    <property type="match status" value="1"/>
</dbReference>
<keyword evidence="20" id="KW-1185">Reference proteome</keyword>
<evidence type="ECO:0000313" key="19">
    <source>
        <dbReference type="EMBL" id="ARN84244.1"/>
    </source>
</evidence>
<evidence type="ECO:0000259" key="17">
    <source>
        <dbReference type="Pfam" id="PF00662"/>
    </source>
</evidence>
<keyword evidence="11 19" id="KW-0830">Ubiquinone</keyword>
<organism evidence="19 20">
    <name type="scientific">Candidatus Nucleicultrix amoebiphila FS5</name>
    <dbReference type="NCBI Taxonomy" id="1414854"/>
    <lineage>
        <taxon>Bacteria</taxon>
        <taxon>Pseudomonadati</taxon>
        <taxon>Pseudomonadota</taxon>
        <taxon>Alphaproteobacteria</taxon>
        <taxon>Holosporales</taxon>
        <taxon>Candidatus Nucleicultricaceae</taxon>
        <taxon>Candidatus Nucleicultrix</taxon>
    </lineage>
</organism>
<gene>
    <name evidence="19" type="ORF">GQ61_01585</name>
</gene>
<evidence type="ECO:0000256" key="10">
    <source>
        <dbReference type="ARBA" id="ARBA00023027"/>
    </source>
</evidence>
<keyword evidence="6 14" id="KW-0812">Transmembrane</keyword>
<evidence type="ECO:0000259" key="18">
    <source>
        <dbReference type="Pfam" id="PF06455"/>
    </source>
</evidence>
<dbReference type="NCBIfam" id="NF005141">
    <property type="entry name" value="PRK06590.1"/>
    <property type="match status" value="1"/>
</dbReference>
<feature type="domain" description="NADH dehydrogenase subunit 5 C-terminal" evidence="18">
    <location>
        <begin position="435"/>
        <end position="619"/>
    </location>
</feature>
<keyword evidence="4" id="KW-0813">Transport</keyword>
<keyword evidence="12 15" id="KW-0472">Membrane</keyword>
<feature type="transmembrane region" description="Helical" evidence="15">
    <location>
        <begin position="312"/>
        <end position="330"/>
    </location>
</feature>
<dbReference type="GO" id="GO:0012505">
    <property type="term" value="C:endomembrane system"/>
    <property type="evidence" value="ECO:0007669"/>
    <property type="project" value="UniProtKB-SubCell"/>
</dbReference>
<evidence type="ECO:0000256" key="13">
    <source>
        <dbReference type="ARBA" id="ARBA00049551"/>
    </source>
</evidence>
<evidence type="ECO:0000256" key="4">
    <source>
        <dbReference type="ARBA" id="ARBA00022448"/>
    </source>
</evidence>
<dbReference type="PANTHER" id="PTHR42829">
    <property type="entry name" value="NADH-UBIQUINONE OXIDOREDUCTASE CHAIN 5"/>
    <property type="match status" value="1"/>
</dbReference>
<evidence type="ECO:0000256" key="15">
    <source>
        <dbReference type="SAM" id="Phobius"/>
    </source>
</evidence>
<evidence type="ECO:0000256" key="6">
    <source>
        <dbReference type="ARBA" id="ARBA00022692"/>
    </source>
</evidence>
<dbReference type="PRINTS" id="PR01435">
    <property type="entry name" value="NPOXDRDTASE5"/>
</dbReference>
<comment type="subcellular location">
    <subcellularLocation>
        <location evidence="1">Endomembrane system</location>
        <topology evidence="1">Multi-pass membrane protein</topology>
    </subcellularLocation>
    <subcellularLocation>
        <location evidence="14">Membrane</location>
        <topology evidence="14">Multi-pass membrane protein</topology>
    </subcellularLocation>
</comment>
<feature type="transmembrane region" description="Helical" evidence="15">
    <location>
        <begin position="379"/>
        <end position="400"/>
    </location>
</feature>
<feature type="domain" description="NADH:quinone oxidoreductase/Mrp antiporter transmembrane" evidence="16">
    <location>
        <begin position="131"/>
        <end position="421"/>
    </location>
</feature>
<dbReference type="NCBIfam" id="TIGR01974">
    <property type="entry name" value="NDH_I_L"/>
    <property type="match status" value="1"/>
</dbReference>
<dbReference type="PANTHER" id="PTHR42829:SF2">
    <property type="entry name" value="NADH-UBIQUINONE OXIDOREDUCTASE CHAIN 5"/>
    <property type="match status" value="1"/>
</dbReference>
<dbReference type="Pfam" id="PF06455">
    <property type="entry name" value="NADH5_C"/>
    <property type="match status" value="1"/>
</dbReference>
<dbReference type="GO" id="GO:0003954">
    <property type="term" value="F:NADH dehydrogenase activity"/>
    <property type="evidence" value="ECO:0007669"/>
    <property type="project" value="TreeGrafter"/>
</dbReference>
<dbReference type="STRING" id="1414854.GQ61_01585"/>
<dbReference type="GO" id="GO:0042773">
    <property type="term" value="P:ATP synthesis coupled electron transport"/>
    <property type="evidence" value="ECO:0007669"/>
    <property type="project" value="InterPro"/>
</dbReference>
<dbReference type="InterPro" id="IPR010934">
    <property type="entry name" value="NADH_DH_su5_C"/>
</dbReference>
<dbReference type="Pfam" id="PF00361">
    <property type="entry name" value="Proton_antipo_M"/>
    <property type="match status" value="1"/>
</dbReference>
<dbReference type="EC" id="7.1.1.2" evidence="2"/>
<evidence type="ECO:0000259" key="16">
    <source>
        <dbReference type="Pfam" id="PF00361"/>
    </source>
</evidence>
<keyword evidence="7" id="KW-1278">Translocase</keyword>
<feature type="transmembrane region" description="Helical" evidence="15">
    <location>
        <begin position="509"/>
        <end position="530"/>
    </location>
</feature>
<feature type="transmembrane region" description="Helical" evidence="15">
    <location>
        <begin position="610"/>
        <end position="628"/>
    </location>
</feature>
<dbReference type="GO" id="GO:0015990">
    <property type="term" value="P:electron transport coupled proton transport"/>
    <property type="evidence" value="ECO:0007669"/>
    <property type="project" value="TreeGrafter"/>
</dbReference>
<evidence type="ECO:0000256" key="1">
    <source>
        <dbReference type="ARBA" id="ARBA00004127"/>
    </source>
</evidence>
<feature type="transmembrane region" description="Helical" evidence="15">
    <location>
        <begin position="463"/>
        <end position="489"/>
    </location>
</feature>
<dbReference type="OrthoDB" id="9811798at2"/>
<dbReference type="InterPro" id="IPR018393">
    <property type="entry name" value="NADHpl_OxRdtase_5_subgr"/>
</dbReference>